<keyword evidence="4 6" id="KW-1133">Transmembrane helix</keyword>
<sequence length="792" mass="88497">MFKNNFLIIWRNLLKDRQFTILNLLGLSTGLACSLLLWLWISDELKVDKYNEKDRQLYQVMANIKTDNDIKTISNTPGLLAKALNEEIPGIEYAVSVLPASWFPFKGVVSNGETQVKAGGQYVGQSYFDVFTTPLIEGNKNQVLSDKSSVVISEELARRLFNTTQHVVGKTIKWNQQEMSGLYTISGVFKNNPVSATDQFDLIFNYEVVLDKRPGLKDWGNSDPSTFVIVKNTSAVAQLDSKIKNFIRTKDKKSGITLFLTRFSDSYLYGKYENGVQAGGRISYVKMFSIIAVLILLIACINFMNLSTAKASGRMKEIGIKKVLGARRRVLVFQYIGESMLMTFLSLAIALLLIILLLPVFNNVSGKQLSLHLNAELILIMAVITLSTGLVAGSYPALYLSGFNALTVLKGKLRTSFGELLIRKGLVVVQFTLSVVFIAAVLIIYKQLNYIQSKNLGYKRDHIIHFEIPLEMDSAQLSHAEAFVSELQHTPGVINASSYYHNLMGEHGSISGFDWPGKDPQTDIDFSNLEVGNNFLETAGIGIKDGRNFSTNANAQREIIFNETAIRNMGLKDPIGKTIRFWGQERKIVGVAADFNFESLYQRVKPCFFQVFPVMPNVMVRIDSDKEQQAIAGIRKAYLAFNPGMAFEYRYLDQDYQALYAAEQRVGILSRYFAGLAIIISCLGLFGLAAFTAQRRKKEISIRKVVGASVGSVVTLLSVEFLKLVLIALVIAFILVWWTMNNWLNAFAYRIHIGWDIFLITALVIAIITVATISFQAIKAAIADPVKNLRAE</sequence>
<keyword evidence="10" id="KW-1185">Reference proteome</keyword>
<dbReference type="Pfam" id="PF02687">
    <property type="entry name" value="FtsX"/>
    <property type="match status" value="2"/>
</dbReference>
<gene>
    <name evidence="9" type="ORF">SAMN04488122_3596</name>
</gene>
<feature type="transmembrane region" description="Helical" evidence="6">
    <location>
        <begin position="330"/>
        <end position="358"/>
    </location>
</feature>
<organism evidence="9 10">
    <name type="scientific">Chitinophaga arvensicola</name>
    <dbReference type="NCBI Taxonomy" id="29529"/>
    <lineage>
        <taxon>Bacteria</taxon>
        <taxon>Pseudomonadati</taxon>
        <taxon>Bacteroidota</taxon>
        <taxon>Chitinophagia</taxon>
        <taxon>Chitinophagales</taxon>
        <taxon>Chitinophagaceae</taxon>
        <taxon>Chitinophaga</taxon>
    </lineage>
</organism>
<keyword evidence="5 6" id="KW-0472">Membrane</keyword>
<feature type="transmembrane region" description="Helical" evidence="6">
    <location>
        <begin position="758"/>
        <end position="778"/>
    </location>
</feature>
<dbReference type="EMBL" id="FOJG01000002">
    <property type="protein sequence ID" value="SEW49828.1"/>
    <property type="molecule type" value="Genomic_DNA"/>
</dbReference>
<feature type="transmembrane region" description="Helical" evidence="6">
    <location>
        <begin position="421"/>
        <end position="445"/>
    </location>
</feature>
<dbReference type="Proteomes" id="UP000199310">
    <property type="component" value="Unassembled WGS sequence"/>
</dbReference>
<evidence type="ECO:0000256" key="4">
    <source>
        <dbReference type="ARBA" id="ARBA00022989"/>
    </source>
</evidence>
<evidence type="ECO:0000256" key="2">
    <source>
        <dbReference type="ARBA" id="ARBA00022475"/>
    </source>
</evidence>
<dbReference type="PANTHER" id="PTHR30572">
    <property type="entry name" value="MEMBRANE COMPONENT OF TRANSPORTER-RELATED"/>
    <property type="match status" value="1"/>
</dbReference>
<feature type="domain" description="ABC3 transporter permease C-terminal" evidence="7">
    <location>
        <begin position="290"/>
        <end position="404"/>
    </location>
</feature>
<dbReference type="GO" id="GO:0022857">
    <property type="term" value="F:transmembrane transporter activity"/>
    <property type="evidence" value="ECO:0007669"/>
    <property type="project" value="TreeGrafter"/>
</dbReference>
<dbReference type="PANTHER" id="PTHR30572:SF18">
    <property type="entry name" value="ABC-TYPE MACROLIDE FAMILY EXPORT SYSTEM PERMEASE COMPONENT 2"/>
    <property type="match status" value="1"/>
</dbReference>
<dbReference type="OrthoDB" id="5933722at2"/>
<evidence type="ECO:0000313" key="9">
    <source>
        <dbReference type="EMBL" id="SEW49828.1"/>
    </source>
</evidence>
<accession>A0A1I0S4W6</accession>
<dbReference type="STRING" id="29529.SAMN04488122_3596"/>
<dbReference type="InterPro" id="IPR003838">
    <property type="entry name" value="ABC3_permease_C"/>
</dbReference>
<proteinExistence type="predicted"/>
<protein>
    <submittedName>
        <fullName evidence="9">Duplicated orphan permease</fullName>
    </submittedName>
</protein>
<evidence type="ECO:0000256" key="3">
    <source>
        <dbReference type="ARBA" id="ARBA00022692"/>
    </source>
</evidence>
<feature type="transmembrane region" description="Helical" evidence="6">
    <location>
        <begin position="705"/>
        <end position="738"/>
    </location>
</feature>
<feature type="domain" description="MacB-like periplasmic core" evidence="8">
    <location>
        <begin position="20"/>
        <end position="245"/>
    </location>
</feature>
<feature type="transmembrane region" description="Helical" evidence="6">
    <location>
        <begin position="287"/>
        <end position="309"/>
    </location>
</feature>
<keyword evidence="3 6" id="KW-0812">Transmembrane</keyword>
<feature type="transmembrane region" description="Helical" evidence="6">
    <location>
        <begin position="378"/>
        <end position="400"/>
    </location>
</feature>
<evidence type="ECO:0000259" key="7">
    <source>
        <dbReference type="Pfam" id="PF02687"/>
    </source>
</evidence>
<feature type="domain" description="ABC3 transporter permease C-terminal" evidence="7">
    <location>
        <begin position="673"/>
        <end position="781"/>
    </location>
</feature>
<feature type="transmembrane region" description="Helical" evidence="6">
    <location>
        <begin position="672"/>
        <end position="693"/>
    </location>
</feature>
<evidence type="ECO:0000256" key="1">
    <source>
        <dbReference type="ARBA" id="ARBA00004651"/>
    </source>
</evidence>
<feature type="transmembrane region" description="Helical" evidence="6">
    <location>
        <begin position="21"/>
        <end position="41"/>
    </location>
</feature>
<comment type="subcellular location">
    <subcellularLocation>
        <location evidence="1">Cell membrane</location>
        <topology evidence="1">Multi-pass membrane protein</topology>
    </subcellularLocation>
</comment>
<evidence type="ECO:0000313" key="10">
    <source>
        <dbReference type="Proteomes" id="UP000199310"/>
    </source>
</evidence>
<dbReference type="InterPro" id="IPR025857">
    <property type="entry name" value="MacB_PCD"/>
</dbReference>
<reference evidence="10" key="1">
    <citation type="submission" date="2016-10" db="EMBL/GenBank/DDBJ databases">
        <authorList>
            <person name="Varghese N."/>
            <person name="Submissions S."/>
        </authorList>
    </citation>
    <scope>NUCLEOTIDE SEQUENCE [LARGE SCALE GENOMIC DNA]</scope>
    <source>
        <strain evidence="10">DSM 3695</strain>
    </source>
</reference>
<evidence type="ECO:0000256" key="6">
    <source>
        <dbReference type="SAM" id="Phobius"/>
    </source>
</evidence>
<evidence type="ECO:0000256" key="5">
    <source>
        <dbReference type="ARBA" id="ARBA00023136"/>
    </source>
</evidence>
<name>A0A1I0S4W6_9BACT</name>
<dbReference type="Pfam" id="PF12704">
    <property type="entry name" value="MacB_PCD"/>
    <property type="match status" value="1"/>
</dbReference>
<dbReference type="InterPro" id="IPR050250">
    <property type="entry name" value="Macrolide_Exporter_MacB"/>
</dbReference>
<dbReference type="AlphaFoldDB" id="A0A1I0S4W6"/>
<evidence type="ECO:0000259" key="8">
    <source>
        <dbReference type="Pfam" id="PF12704"/>
    </source>
</evidence>
<dbReference type="GO" id="GO:0005886">
    <property type="term" value="C:plasma membrane"/>
    <property type="evidence" value="ECO:0007669"/>
    <property type="project" value="UniProtKB-SubCell"/>
</dbReference>
<keyword evidence="2" id="KW-1003">Cell membrane</keyword>
<dbReference type="PROSITE" id="PS51257">
    <property type="entry name" value="PROKAR_LIPOPROTEIN"/>
    <property type="match status" value="1"/>
</dbReference>
<dbReference type="RefSeq" id="WP_089897018.1">
    <property type="nucleotide sequence ID" value="NZ_FOJG01000002.1"/>
</dbReference>